<dbReference type="AlphaFoldDB" id="A0A6A6TNE6"/>
<dbReference type="OrthoDB" id="1193027at2759"/>
<accession>A0A6A6TNE6</accession>
<evidence type="ECO:0000313" key="2">
    <source>
        <dbReference type="EMBL" id="KAF2660473.1"/>
    </source>
</evidence>
<reference evidence="2" key="1">
    <citation type="journal article" date="2020" name="Stud. Mycol.">
        <title>101 Dothideomycetes genomes: a test case for predicting lifestyles and emergence of pathogens.</title>
        <authorList>
            <person name="Haridas S."/>
            <person name="Albert R."/>
            <person name="Binder M."/>
            <person name="Bloem J."/>
            <person name="Labutti K."/>
            <person name="Salamov A."/>
            <person name="Andreopoulos B."/>
            <person name="Baker S."/>
            <person name="Barry K."/>
            <person name="Bills G."/>
            <person name="Bluhm B."/>
            <person name="Cannon C."/>
            <person name="Castanera R."/>
            <person name="Culley D."/>
            <person name="Daum C."/>
            <person name="Ezra D."/>
            <person name="Gonzalez J."/>
            <person name="Henrissat B."/>
            <person name="Kuo A."/>
            <person name="Liang C."/>
            <person name="Lipzen A."/>
            <person name="Lutzoni F."/>
            <person name="Magnuson J."/>
            <person name="Mondo S."/>
            <person name="Nolan M."/>
            <person name="Ohm R."/>
            <person name="Pangilinan J."/>
            <person name="Park H.-J."/>
            <person name="Ramirez L."/>
            <person name="Alfaro M."/>
            <person name="Sun H."/>
            <person name="Tritt A."/>
            <person name="Yoshinaga Y."/>
            <person name="Zwiers L.-H."/>
            <person name="Turgeon B."/>
            <person name="Goodwin S."/>
            <person name="Spatafora J."/>
            <person name="Crous P."/>
            <person name="Grigoriev I."/>
        </authorList>
    </citation>
    <scope>NUCLEOTIDE SEQUENCE</scope>
    <source>
        <strain evidence="2">CBS 122681</strain>
    </source>
</reference>
<dbReference type="Gene3D" id="1.10.530.10">
    <property type="match status" value="1"/>
</dbReference>
<evidence type="ECO:0000256" key="1">
    <source>
        <dbReference type="SAM" id="SignalP"/>
    </source>
</evidence>
<dbReference type="SUPFAM" id="SSF53955">
    <property type="entry name" value="Lysozyme-like"/>
    <property type="match status" value="1"/>
</dbReference>
<sequence>MFSNTIFLAIAATLPLAFSSPIPAPAVAQTSALNDTDSIQSGPAWYSGPYYNFPSIDTWLGFDDMFNRNKNSMSANGDTGDDIGRIYNAIKDAATIGVDERVILGIIMQESHGDVGVRTTYSPEGIPTAGIMQCSGCNGYPGQHGLSQDQITSMVRGGTEHFKANLRDWGDQQATSSIYPALREYNSGSVCDQNDLSNGCGATASYVSDISQRLQGWVD</sequence>
<dbReference type="EMBL" id="MU004299">
    <property type="protein sequence ID" value="KAF2660473.1"/>
    <property type="molecule type" value="Genomic_DNA"/>
</dbReference>
<name>A0A6A6TNE6_9PLEO</name>
<dbReference type="Proteomes" id="UP000799324">
    <property type="component" value="Unassembled WGS sequence"/>
</dbReference>
<evidence type="ECO:0008006" key="4">
    <source>
        <dbReference type="Google" id="ProtNLM"/>
    </source>
</evidence>
<keyword evidence="3" id="KW-1185">Reference proteome</keyword>
<gene>
    <name evidence="2" type="ORF">K491DRAFT_60460</name>
</gene>
<feature type="chain" id="PRO_5025658217" description="Glycoside hydrolase family 23 protein" evidence="1">
    <location>
        <begin position="20"/>
        <end position="219"/>
    </location>
</feature>
<evidence type="ECO:0000313" key="3">
    <source>
        <dbReference type="Proteomes" id="UP000799324"/>
    </source>
</evidence>
<proteinExistence type="predicted"/>
<dbReference type="InterPro" id="IPR023346">
    <property type="entry name" value="Lysozyme-like_dom_sf"/>
</dbReference>
<keyword evidence="1" id="KW-0732">Signal</keyword>
<organism evidence="2 3">
    <name type="scientific">Lophiostoma macrostomum CBS 122681</name>
    <dbReference type="NCBI Taxonomy" id="1314788"/>
    <lineage>
        <taxon>Eukaryota</taxon>
        <taxon>Fungi</taxon>
        <taxon>Dikarya</taxon>
        <taxon>Ascomycota</taxon>
        <taxon>Pezizomycotina</taxon>
        <taxon>Dothideomycetes</taxon>
        <taxon>Pleosporomycetidae</taxon>
        <taxon>Pleosporales</taxon>
        <taxon>Lophiostomataceae</taxon>
        <taxon>Lophiostoma</taxon>
    </lineage>
</organism>
<feature type="signal peptide" evidence="1">
    <location>
        <begin position="1"/>
        <end position="19"/>
    </location>
</feature>
<protein>
    <recommendedName>
        <fullName evidence="4">Glycoside hydrolase family 23 protein</fullName>
    </recommendedName>
</protein>